<feature type="domain" description="Tryptophan synthase beta chain-like PALP" evidence="10">
    <location>
        <begin position="203"/>
        <end position="492"/>
    </location>
</feature>
<reference evidence="11" key="2">
    <citation type="journal article" date="2021" name="Microbiome">
        <title>Successional dynamics and alternative stable states in a saline activated sludge microbial community over 9 years.</title>
        <authorList>
            <person name="Wang Y."/>
            <person name="Ye J."/>
            <person name="Ju F."/>
            <person name="Liu L."/>
            <person name="Boyd J.A."/>
            <person name="Deng Y."/>
            <person name="Parks D.H."/>
            <person name="Jiang X."/>
            <person name="Yin X."/>
            <person name="Woodcroft B.J."/>
            <person name="Tyson G.W."/>
            <person name="Hugenholtz P."/>
            <person name="Polz M.F."/>
            <person name="Zhang T."/>
        </authorList>
    </citation>
    <scope>NUCLEOTIDE SEQUENCE</scope>
    <source>
        <strain evidence="11">HKST-UBA01</strain>
    </source>
</reference>
<evidence type="ECO:0000259" key="10">
    <source>
        <dbReference type="Pfam" id="PF00291"/>
    </source>
</evidence>
<dbReference type="EMBL" id="JAGQHR010000006">
    <property type="protein sequence ID" value="MCA9726154.1"/>
    <property type="molecule type" value="Genomic_DNA"/>
</dbReference>
<dbReference type="EC" id="2.5.1.47" evidence="3"/>
<name>A0A956LVD0_UNCEI</name>
<dbReference type="InterPro" id="IPR050214">
    <property type="entry name" value="Cys_Synth/Cystath_Beta-Synth"/>
</dbReference>
<dbReference type="InterPro" id="IPR001926">
    <property type="entry name" value="TrpB-like_PALP"/>
</dbReference>
<keyword evidence="4" id="KW-0028">Amino-acid biosynthesis</keyword>
<organism evidence="11 12">
    <name type="scientific">Eiseniibacteriota bacterium</name>
    <dbReference type="NCBI Taxonomy" id="2212470"/>
    <lineage>
        <taxon>Bacteria</taxon>
        <taxon>Candidatus Eiseniibacteriota</taxon>
    </lineage>
</organism>
<dbReference type="Pfam" id="PF00291">
    <property type="entry name" value="PALP"/>
    <property type="match status" value="1"/>
</dbReference>
<feature type="compositionally biased region" description="Basic and acidic residues" evidence="9">
    <location>
        <begin position="8"/>
        <end position="25"/>
    </location>
</feature>
<evidence type="ECO:0000256" key="8">
    <source>
        <dbReference type="ARBA" id="ARBA00047931"/>
    </source>
</evidence>
<dbReference type="InterPro" id="IPR001216">
    <property type="entry name" value="P-phosphate_BS"/>
</dbReference>
<dbReference type="CDD" id="cd01561">
    <property type="entry name" value="CBS_like"/>
    <property type="match status" value="1"/>
</dbReference>
<dbReference type="Proteomes" id="UP000697710">
    <property type="component" value="Unassembled WGS sequence"/>
</dbReference>
<evidence type="ECO:0000256" key="5">
    <source>
        <dbReference type="ARBA" id="ARBA00022679"/>
    </source>
</evidence>
<reference evidence="11" key="1">
    <citation type="submission" date="2020-04" db="EMBL/GenBank/DDBJ databases">
        <authorList>
            <person name="Zhang T."/>
        </authorList>
    </citation>
    <scope>NUCLEOTIDE SEQUENCE</scope>
    <source>
        <strain evidence="11">HKST-UBA01</strain>
    </source>
</reference>
<proteinExistence type="inferred from homology"/>
<sequence>MVVQQNRIDPEAPRVRRNRHVDGAHLRGTPSDQEQRNEGRAGDSDEADPIRQRASRVGGGKRGTNDIGNAGGRAIDHDGPPWIDVLRDRGATGHLGRPDRGFRRSGPPLPARARPCGAYPAPRAFRNHGHPPPIDVRRNSDLCWTPHDWPSWGGAASDRLPSWSAAETQVREIRNPRVGRPPRAVFAFAHPEGYRVRSAAAILHAVGNTPLVELRRVVPHGHARVLVKVESHNPTGSMKDRMAVAVIDGALASGKLTPSGFVVEYTGGSTGTSLAFVCAARGIALTIITADAFSREKRDHMRALGAEVIELESEGGRTTKELIQRMIARAAEISATPGAFFADQFRNPDASGGYASLAREVWEQTEGRIDAFVQSVGTAQCITGVSDVLRALAPTIRIVAVEPSESAVLSGGPAGAHKIEGVGPGFVPPRWRDGLADEIFRVSTAEAMEMTRRLAREEAIFGGTSSGANVIAALRVAERIGPGGTVVTLICDSGLKYLSTELYTGPGNGPVA</sequence>
<evidence type="ECO:0000256" key="1">
    <source>
        <dbReference type="ARBA" id="ARBA00001933"/>
    </source>
</evidence>
<feature type="compositionally biased region" description="Basic and acidic residues" evidence="9">
    <location>
        <begin position="74"/>
        <end position="102"/>
    </location>
</feature>
<dbReference type="PROSITE" id="PS00901">
    <property type="entry name" value="CYS_SYNTHASE"/>
    <property type="match status" value="1"/>
</dbReference>
<protein>
    <recommendedName>
        <fullName evidence="3">cysteine synthase</fullName>
        <ecNumber evidence="3">2.5.1.47</ecNumber>
    </recommendedName>
</protein>
<dbReference type="SUPFAM" id="SSF53686">
    <property type="entry name" value="Tryptophan synthase beta subunit-like PLP-dependent enzymes"/>
    <property type="match status" value="1"/>
</dbReference>
<feature type="compositionally biased region" description="Basic and acidic residues" evidence="9">
    <location>
        <begin position="33"/>
        <end position="51"/>
    </location>
</feature>
<keyword evidence="6" id="KW-0663">Pyridoxal phosphate</keyword>
<dbReference type="Gene3D" id="3.40.50.1100">
    <property type="match status" value="2"/>
</dbReference>
<comment type="caution">
    <text evidence="11">The sequence shown here is derived from an EMBL/GenBank/DDBJ whole genome shotgun (WGS) entry which is preliminary data.</text>
</comment>
<comment type="similarity">
    <text evidence="2">Belongs to the cysteine synthase/cystathionine beta-synthase family.</text>
</comment>
<dbReference type="AlphaFoldDB" id="A0A956LVD0"/>
<gene>
    <name evidence="11" type="ORF">KC729_00620</name>
</gene>
<keyword evidence="7" id="KW-0198">Cysteine biosynthesis</keyword>
<evidence type="ECO:0000256" key="6">
    <source>
        <dbReference type="ARBA" id="ARBA00022898"/>
    </source>
</evidence>
<comment type="catalytic activity">
    <reaction evidence="8">
        <text>O-acetyl-L-serine + hydrogen sulfide = L-cysteine + acetate</text>
        <dbReference type="Rhea" id="RHEA:14829"/>
        <dbReference type="ChEBI" id="CHEBI:29919"/>
        <dbReference type="ChEBI" id="CHEBI:30089"/>
        <dbReference type="ChEBI" id="CHEBI:35235"/>
        <dbReference type="ChEBI" id="CHEBI:58340"/>
        <dbReference type="EC" id="2.5.1.47"/>
    </reaction>
</comment>
<dbReference type="FunFam" id="3.40.50.1100:FF:000006">
    <property type="entry name" value="Cysteine synthase"/>
    <property type="match status" value="1"/>
</dbReference>
<feature type="region of interest" description="Disordered" evidence="9">
    <location>
        <begin position="1"/>
        <end position="114"/>
    </location>
</feature>
<evidence type="ECO:0000256" key="2">
    <source>
        <dbReference type="ARBA" id="ARBA00007103"/>
    </source>
</evidence>
<evidence type="ECO:0000313" key="12">
    <source>
        <dbReference type="Proteomes" id="UP000697710"/>
    </source>
</evidence>
<evidence type="ECO:0000256" key="3">
    <source>
        <dbReference type="ARBA" id="ARBA00012681"/>
    </source>
</evidence>
<accession>A0A956LVD0</accession>
<evidence type="ECO:0000313" key="11">
    <source>
        <dbReference type="EMBL" id="MCA9726154.1"/>
    </source>
</evidence>
<dbReference type="InterPro" id="IPR036052">
    <property type="entry name" value="TrpB-like_PALP_sf"/>
</dbReference>
<evidence type="ECO:0000256" key="9">
    <source>
        <dbReference type="SAM" id="MobiDB-lite"/>
    </source>
</evidence>
<dbReference type="GO" id="GO:0004124">
    <property type="term" value="F:cysteine synthase activity"/>
    <property type="evidence" value="ECO:0007669"/>
    <property type="project" value="UniProtKB-EC"/>
</dbReference>
<evidence type="ECO:0000256" key="4">
    <source>
        <dbReference type="ARBA" id="ARBA00022605"/>
    </source>
</evidence>
<comment type="cofactor">
    <cofactor evidence="1">
        <name>pyridoxal 5'-phosphate</name>
        <dbReference type="ChEBI" id="CHEBI:597326"/>
    </cofactor>
</comment>
<keyword evidence="5" id="KW-0808">Transferase</keyword>
<dbReference type="PANTHER" id="PTHR10314">
    <property type="entry name" value="CYSTATHIONINE BETA-SYNTHASE"/>
    <property type="match status" value="1"/>
</dbReference>
<evidence type="ECO:0000256" key="7">
    <source>
        <dbReference type="ARBA" id="ARBA00023192"/>
    </source>
</evidence>
<dbReference type="GO" id="GO:0006535">
    <property type="term" value="P:cysteine biosynthetic process from serine"/>
    <property type="evidence" value="ECO:0007669"/>
    <property type="project" value="InterPro"/>
</dbReference>